<evidence type="ECO:0000259" key="2">
    <source>
        <dbReference type="Pfam" id="PF13635"/>
    </source>
</evidence>
<evidence type="ECO:0000259" key="1">
    <source>
        <dbReference type="Pfam" id="PF13173"/>
    </source>
</evidence>
<reference evidence="3 4" key="1">
    <citation type="journal article" date="2016" name="Nat. Commun.">
        <title>Thousands of microbial genomes shed light on interconnected biogeochemical processes in an aquifer system.</title>
        <authorList>
            <person name="Anantharaman K."/>
            <person name="Brown C.T."/>
            <person name="Hug L.A."/>
            <person name="Sharon I."/>
            <person name="Castelle C.J."/>
            <person name="Probst A.J."/>
            <person name="Thomas B.C."/>
            <person name="Singh A."/>
            <person name="Wilkins M.J."/>
            <person name="Karaoz U."/>
            <person name="Brodie E.L."/>
            <person name="Williams K.H."/>
            <person name="Hubbard S.S."/>
            <person name="Banfield J.F."/>
        </authorList>
    </citation>
    <scope>NUCLEOTIDE SEQUENCE [LARGE SCALE GENOMIC DNA]</scope>
</reference>
<dbReference type="Pfam" id="PF13173">
    <property type="entry name" value="AAA_14"/>
    <property type="match status" value="1"/>
</dbReference>
<name>A0A1F7RBP5_9BACT</name>
<comment type="caution">
    <text evidence="3">The sequence shown here is derived from an EMBL/GenBank/DDBJ whole genome shotgun (WGS) entry which is preliminary data.</text>
</comment>
<evidence type="ECO:0008006" key="5">
    <source>
        <dbReference type="Google" id="ProtNLM"/>
    </source>
</evidence>
<dbReference type="InterPro" id="IPR027417">
    <property type="entry name" value="P-loop_NTPase"/>
</dbReference>
<feature type="domain" description="DUF4143" evidence="2">
    <location>
        <begin position="237"/>
        <end position="396"/>
    </location>
</feature>
<dbReference type="Pfam" id="PF13635">
    <property type="entry name" value="DUF4143"/>
    <property type="match status" value="1"/>
</dbReference>
<dbReference type="SUPFAM" id="SSF52540">
    <property type="entry name" value="P-loop containing nucleoside triphosphate hydrolases"/>
    <property type="match status" value="1"/>
</dbReference>
<accession>A0A1F7RBP5</accession>
<dbReference type="PANTHER" id="PTHR43566">
    <property type="entry name" value="CONSERVED PROTEIN"/>
    <property type="match status" value="1"/>
</dbReference>
<dbReference type="Proteomes" id="UP000178526">
    <property type="component" value="Unassembled WGS sequence"/>
</dbReference>
<evidence type="ECO:0000313" key="3">
    <source>
        <dbReference type="EMBL" id="OGL38770.1"/>
    </source>
</evidence>
<feature type="domain" description="AAA" evidence="1">
    <location>
        <begin position="24"/>
        <end position="155"/>
    </location>
</feature>
<gene>
    <name evidence="3" type="ORF">A2042_03085</name>
</gene>
<organism evidence="3 4">
    <name type="scientific">Candidatus Schekmanbacteria bacterium GWA2_38_11</name>
    <dbReference type="NCBI Taxonomy" id="1817876"/>
    <lineage>
        <taxon>Bacteria</taxon>
        <taxon>Candidatus Schekmaniibacteriota</taxon>
    </lineage>
</organism>
<dbReference type="PANTHER" id="PTHR43566:SF1">
    <property type="entry name" value="AAA+ ATPASE DOMAIN-CONTAINING PROTEIN"/>
    <property type="match status" value="1"/>
</dbReference>
<dbReference type="InterPro" id="IPR041682">
    <property type="entry name" value="AAA_14"/>
</dbReference>
<dbReference type="EMBL" id="MGDB01000137">
    <property type="protein sequence ID" value="OGL38770.1"/>
    <property type="molecule type" value="Genomic_DNA"/>
</dbReference>
<protein>
    <recommendedName>
        <fullName evidence="5">AAA+ ATPase domain-containing protein</fullName>
    </recommendedName>
</protein>
<dbReference type="Gene3D" id="3.40.50.300">
    <property type="entry name" value="P-loop containing nucleotide triphosphate hydrolases"/>
    <property type="match status" value="1"/>
</dbReference>
<dbReference type="AlphaFoldDB" id="A0A1F7RBP5"/>
<evidence type="ECO:0000313" key="4">
    <source>
        <dbReference type="Proteomes" id="UP000178526"/>
    </source>
</evidence>
<dbReference type="InterPro" id="IPR025420">
    <property type="entry name" value="DUF4143"/>
</dbReference>
<sequence length="448" mass="51817">MEKLKVIERIYNPHLRKSMDSPLITVLIGPRQSGKTTSINTCLEGISGNRKFYLNLDSLFERDRVKKNENYLLEQIEETLGFGLSLLKERFYLFIDEAQKLPLIFESIKILYDKYSPRLKIIISGSSSLELLDRTAETLAGRVQILRIYPFSISEASLYEEIGDFECAKSLYNGIFSGSLTQNFLSKLSKEFKPGSKKKMLLVDKLITRSLFPPTFSKIDEDTIPRWLIDYIDTYVERDMRSVKDIGNIEGYRRVVAQLSSRVGNLLEYNRLGNDAGVNQITTKKYVAIWQESLIGFLLSPFFLNISTRIKKAKKVYFFDNALIWALGGFKGREIIKASGEIGHYFENLIIADFIKWGINLEKPPSFYFWQKSHASEIDMVISTGGITIPVEIKYSTLWDNKYLHSIDMFKEKHKGKKLKIPFSLIIYRGEFMMPRKDVFCSPIWLFC</sequence>
<proteinExistence type="predicted"/>